<organism evidence="8 9">
    <name type="scientific">Natronoglycomyces albus</name>
    <dbReference type="NCBI Taxonomy" id="2811108"/>
    <lineage>
        <taxon>Bacteria</taxon>
        <taxon>Bacillati</taxon>
        <taxon>Actinomycetota</taxon>
        <taxon>Actinomycetes</taxon>
        <taxon>Glycomycetales</taxon>
        <taxon>Glycomycetaceae</taxon>
        <taxon>Natronoglycomyces</taxon>
    </lineage>
</organism>
<protein>
    <submittedName>
        <fullName evidence="8">AAA family ATPase</fullName>
    </submittedName>
</protein>
<keyword evidence="1 5" id="KW-0547">Nucleotide-binding</keyword>
<evidence type="ECO:0000256" key="1">
    <source>
        <dbReference type="ARBA" id="ARBA00022741"/>
    </source>
</evidence>
<keyword evidence="4 5" id="KW-0067">ATP-binding</keyword>
<evidence type="ECO:0000256" key="3">
    <source>
        <dbReference type="ARBA" id="ARBA00022806"/>
    </source>
</evidence>
<reference evidence="8" key="1">
    <citation type="submission" date="2021-02" db="EMBL/GenBank/DDBJ databases">
        <title>Natronoglycomyces albus gen. nov., sp. nov, a haloalkaliphilic actinobacterium from a soda solonchak soil.</title>
        <authorList>
            <person name="Sorokin D.Y."/>
            <person name="Khijniak T.V."/>
            <person name="Zakharycheva A.P."/>
            <person name="Boueva O.V."/>
            <person name="Ariskina E.V."/>
            <person name="Hahnke R.L."/>
            <person name="Bunk B."/>
            <person name="Sproer C."/>
            <person name="Schumann P."/>
            <person name="Evtushenko L.I."/>
            <person name="Kublanov I.V."/>
        </authorList>
    </citation>
    <scope>NUCLEOTIDE SEQUENCE</scope>
    <source>
        <strain evidence="8">DSM 106290</strain>
    </source>
</reference>
<dbReference type="GO" id="GO:0016787">
    <property type="term" value="F:hydrolase activity"/>
    <property type="evidence" value="ECO:0007669"/>
    <property type="project" value="UniProtKB-UniRule"/>
</dbReference>
<dbReference type="GO" id="GO:0043138">
    <property type="term" value="F:3'-5' DNA helicase activity"/>
    <property type="evidence" value="ECO:0007669"/>
    <property type="project" value="TreeGrafter"/>
</dbReference>
<dbReference type="Gene3D" id="3.40.50.300">
    <property type="entry name" value="P-loop containing nucleotide triphosphate hydrolases"/>
    <property type="match status" value="2"/>
</dbReference>
<dbReference type="Pfam" id="PF13538">
    <property type="entry name" value="UvrD_C_2"/>
    <property type="match status" value="1"/>
</dbReference>
<evidence type="ECO:0000259" key="7">
    <source>
        <dbReference type="PROSITE" id="PS51198"/>
    </source>
</evidence>
<evidence type="ECO:0000256" key="2">
    <source>
        <dbReference type="ARBA" id="ARBA00022801"/>
    </source>
</evidence>
<evidence type="ECO:0000256" key="4">
    <source>
        <dbReference type="ARBA" id="ARBA00022840"/>
    </source>
</evidence>
<dbReference type="InterPro" id="IPR000212">
    <property type="entry name" value="DNA_helicase_UvrD/REP"/>
</dbReference>
<dbReference type="InterPro" id="IPR027417">
    <property type="entry name" value="P-loop_NTPase"/>
</dbReference>
<dbReference type="GO" id="GO:0005829">
    <property type="term" value="C:cytosol"/>
    <property type="evidence" value="ECO:0007669"/>
    <property type="project" value="TreeGrafter"/>
</dbReference>
<feature type="region of interest" description="Disordered" evidence="6">
    <location>
        <begin position="29"/>
        <end position="54"/>
    </location>
</feature>
<evidence type="ECO:0000256" key="5">
    <source>
        <dbReference type="PROSITE-ProRule" id="PRU00560"/>
    </source>
</evidence>
<dbReference type="EMBL" id="CP070496">
    <property type="protein sequence ID" value="QSB06967.1"/>
    <property type="molecule type" value="Genomic_DNA"/>
</dbReference>
<keyword evidence="3 5" id="KW-0347">Helicase</keyword>
<name>A0A895XP98_9ACTN</name>
<dbReference type="GO" id="GO:0000725">
    <property type="term" value="P:recombinational repair"/>
    <property type="evidence" value="ECO:0007669"/>
    <property type="project" value="TreeGrafter"/>
</dbReference>
<dbReference type="GO" id="GO:0003677">
    <property type="term" value="F:DNA binding"/>
    <property type="evidence" value="ECO:0007669"/>
    <property type="project" value="InterPro"/>
</dbReference>
<feature type="domain" description="UvrD-like helicase ATP-binding" evidence="7">
    <location>
        <begin position="179"/>
        <end position="599"/>
    </location>
</feature>
<evidence type="ECO:0000256" key="6">
    <source>
        <dbReference type="SAM" id="MobiDB-lite"/>
    </source>
</evidence>
<keyword evidence="9" id="KW-1185">Reference proteome</keyword>
<dbReference type="KEGG" id="nav:JQS30_05075"/>
<feature type="binding site" evidence="5">
    <location>
        <begin position="200"/>
        <end position="207"/>
    </location>
    <ligand>
        <name>ATP</name>
        <dbReference type="ChEBI" id="CHEBI:30616"/>
    </ligand>
</feature>
<dbReference type="GO" id="GO:0005524">
    <property type="term" value="F:ATP binding"/>
    <property type="evidence" value="ECO:0007669"/>
    <property type="project" value="UniProtKB-UniRule"/>
</dbReference>
<dbReference type="PANTHER" id="PTHR11070:SF45">
    <property type="entry name" value="DNA 3'-5' HELICASE"/>
    <property type="match status" value="1"/>
</dbReference>
<evidence type="ECO:0000313" key="8">
    <source>
        <dbReference type="EMBL" id="QSB06967.1"/>
    </source>
</evidence>
<dbReference type="Proteomes" id="UP000662939">
    <property type="component" value="Chromosome"/>
</dbReference>
<proteinExistence type="predicted"/>
<dbReference type="PANTHER" id="PTHR11070">
    <property type="entry name" value="UVRD / RECB / PCRA DNA HELICASE FAMILY MEMBER"/>
    <property type="match status" value="1"/>
</dbReference>
<accession>A0A895XP98</accession>
<sequence length="758" mass="84332">MKYSALADEQNYLNGLYARLDDLRASTQTRLDEARRSPVSNEQELSQRDATAHTHRRRLATLDAAEEGLCFGRLDFDDEEKPQYLGRIGMRSEQGEPMLVDWRAPAGRRFYLATATNPDGVRRRRHLHTRGRKLTGVSDEILDLDAPRDSTHEHLGAQGALLAAIDASRTDKMRDIVATIQAEQDNIIRSPLEGTLVVDGAPGTGKTAVALHRAAYLLYEYREQLSRRGVLIVGPNTTFLDYISEVLPGLAETDVLLRTPGQLFPGVDAHGEESDRVAAIKGEARMARAMAQAVEDRQEIPVEPIELYYETHTLWLRPEAVRQARQAARATELPHNQARATFVAHLREDLCDQYADIIGADPLGGDNLLSRADREDLLEEITSEEDISAAIEELWPRLTPQRLLSDLYSSPQRLAAACEHLSQEERALLEREPHSPWSEADIALLDEVANVLDSDEDDAEGPQLSDEQIAYAQGVLDIVTGSASYDFEDELESEIIMATDVLDAAIFGERHRHNEFATVAERAASDRRWVFGHIIVDEAQELSPMMWRALRRRCVSQSFTVAGDLAQATSHHVRTWADVFGNRNHLWRRERLTVSYRTPEEILRVTASVLAAINAEAPVPNAVRSAGHEPWLEAVADDQLDARLREVIEAERAAVGEGTVGVITSSTYLRRLQELSSPPSAPDHPDSQAVRVLSVRQAKGLEFDSVLLVDPNGIMDNGTGHRDLYVALTRSTQRLGLLHVGQGGPDFPGVEQIGERNR</sequence>
<dbReference type="SUPFAM" id="SSF52540">
    <property type="entry name" value="P-loop containing nucleoside triphosphate hydrolases"/>
    <property type="match status" value="1"/>
</dbReference>
<gene>
    <name evidence="8" type="ORF">JQS30_05075</name>
</gene>
<dbReference type="InterPro" id="IPR014016">
    <property type="entry name" value="UvrD-like_ATP-bd"/>
</dbReference>
<keyword evidence="2 5" id="KW-0378">Hydrolase</keyword>
<dbReference type="AlphaFoldDB" id="A0A895XP98"/>
<dbReference type="PROSITE" id="PS51198">
    <property type="entry name" value="UVRD_HELICASE_ATP_BIND"/>
    <property type="match status" value="1"/>
</dbReference>
<evidence type="ECO:0000313" key="9">
    <source>
        <dbReference type="Proteomes" id="UP000662939"/>
    </source>
</evidence>
<dbReference type="InterPro" id="IPR027785">
    <property type="entry name" value="UvrD-like_helicase_C"/>
</dbReference>